<dbReference type="RefSeq" id="WP_209705596.1">
    <property type="nucleotide sequence ID" value="NZ_JAFIDA010000001.1"/>
</dbReference>
<dbReference type="Proteomes" id="UP000675163">
    <property type="component" value="Unassembled WGS sequence"/>
</dbReference>
<gene>
    <name evidence="1" type="ORF">JOF28_001966</name>
</gene>
<dbReference type="AlphaFoldDB" id="A0A940PSK4"/>
<evidence type="ECO:0000313" key="2">
    <source>
        <dbReference type="Proteomes" id="UP000675163"/>
    </source>
</evidence>
<reference evidence="1" key="1">
    <citation type="submission" date="2021-02" db="EMBL/GenBank/DDBJ databases">
        <title>Sequencing the genomes of 1000 actinobacteria strains.</title>
        <authorList>
            <person name="Klenk H.-P."/>
        </authorList>
    </citation>
    <scope>NUCLEOTIDE SEQUENCE</scope>
    <source>
        <strain evidence="1">DSM 22850</strain>
    </source>
</reference>
<keyword evidence="2" id="KW-1185">Reference proteome</keyword>
<protein>
    <submittedName>
        <fullName evidence="1">Uncharacterized protein</fullName>
    </submittedName>
</protein>
<name>A0A940PSK4_9MICO</name>
<dbReference type="EMBL" id="JAFIDA010000001">
    <property type="protein sequence ID" value="MBP1326734.1"/>
    <property type="molecule type" value="Genomic_DNA"/>
</dbReference>
<organism evidence="1 2">
    <name type="scientific">Leucobacter exalbidus</name>
    <dbReference type="NCBI Taxonomy" id="662960"/>
    <lineage>
        <taxon>Bacteria</taxon>
        <taxon>Bacillati</taxon>
        <taxon>Actinomycetota</taxon>
        <taxon>Actinomycetes</taxon>
        <taxon>Micrococcales</taxon>
        <taxon>Microbacteriaceae</taxon>
        <taxon>Leucobacter</taxon>
    </lineage>
</organism>
<evidence type="ECO:0000313" key="1">
    <source>
        <dbReference type="EMBL" id="MBP1326734.1"/>
    </source>
</evidence>
<sequence length="164" mass="18462">MNSSRELQALILSIRRSEKEVQAQIRKHTKPMVQSAWQQGLAQHASTRFEHKVLVETARVAVSNQNVKLKSGGLAKKLSGGGRARELYVAAEFGADQNRETQYGQISKNGKRYSVTRHSARQLRPRNKKGYVVYPTAAEIIPRLAALWTQTAVRTLYEAFEKKG</sequence>
<proteinExistence type="predicted"/>
<comment type="caution">
    <text evidence="1">The sequence shown here is derived from an EMBL/GenBank/DDBJ whole genome shotgun (WGS) entry which is preliminary data.</text>
</comment>
<accession>A0A940PSK4</accession>